<keyword evidence="2" id="KW-0812">Transmembrane</keyword>
<organism evidence="3 4">
    <name type="scientific">Antrodiella citrinella</name>
    <dbReference type="NCBI Taxonomy" id="2447956"/>
    <lineage>
        <taxon>Eukaryota</taxon>
        <taxon>Fungi</taxon>
        <taxon>Dikarya</taxon>
        <taxon>Basidiomycota</taxon>
        <taxon>Agaricomycotina</taxon>
        <taxon>Agaricomycetes</taxon>
        <taxon>Polyporales</taxon>
        <taxon>Steccherinaceae</taxon>
        <taxon>Antrodiella</taxon>
    </lineage>
</organism>
<dbReference type="OrthoDB" id="2754015at2759"/>
<evidence type="ECO:0000256" key="1">
    <source>
        <dbReference type="SAM" id="MobiDB-lite"/>
    </source>
</evidence>
<feature type="transmembrane region" description="Helical" evidence="2">
    <location>
        <begin position="140"/>
        <end position="158"/>
    </location>
</feature>
<protein>
    <submittedName>
        <fullName evidence="3">Uncharacterized protein</fullName>
    </submittedName>
</protein>
<dbReference type="AlphaFoldDB" id="A0A4S4MZ61"/>
<evidence type="ECO:0000313" key="3">
    <source>
        <dbReference type="EMBL" id="THH30691.1"/>
    </source>
</evidence>
<sequence>MSEPLNLNIDLEAQTVTATEGGAAPWEALDLRPYMADSYINEIGVEQPEITEGQQREHVQPAYAEKGTPASPSAGPDLFSEDAKTRPKIEALPPRDPSHWPLHSKLFVAGFLFFPCWWYGAWRPGEDVYAEMHRFRCSALTISSVAIIVTLLILEAGFRNV</sequence>
<gene>
    <name evidence="3" type="ORF">EUX98_g3488</name>
</gene>
<reference evidence="3 4" key="1">
    <citation type="submission" date="2019-02" db="EMBL/GenBank/DDBJ databases">
        <title>Genome sequencing of the rare red list fungi Antrodiella citrinella (Flaviporus citrinellus).</title>
        <authorList>
            <person name="Buettner E."/>
            <person name="Kellner H."/>
        </authorList>
    </citation>
    <scope>NUCLEOTIDE SEQUENCE [LARGE SCALE GENOMIC DNA]</scope>
    <source>
        <strain evidence="3 4">DSM 108506</strain>
    </source>
</reference>
<dbReference type="Proteomes" id="UP000308730">
    <property type="component" value="Unassembled WGS sequence"/>
</dbReference>
<keyword evidence="4" id="KW-1185">Reference proteome</keyword>
<keyword evidence="2" id="KW-0472">Membrane</keyword>
<feature type="region of interest" description="Disordered" evidence="1">
    <location>
        <begin position="51"/>
        <end position="87"/>
    </location>
</feature>
<keyword evidence="2" id="KW-1133">Transmembrane helix</keyword>
<dbReference type="EMBL" id="SGPM01000071">
    <property type="protein sequence ID" value="THH30691.1"/>
    <property type="molecule type" value="Genomic_DNA"/>
</dbReference>
<feature type="transmembrane region" description="Helical" evidence="2">
    <location>
        <begin position="102"/>
        <end position="120"/>
    </location>
</feature>
<name>A0A4S4MZ61_9APHY</name>
<comment type="caution">
    <text evidence="3">The sequence shown here is derived from an EMBL/GenBank/DDBJ whole genome shotgun (WGS) entry which is preliminary data.</text>
</comment>
<proteinExistence type="predicted"/>
<evidence type="ECO:0000313" key="4">
    <source>
        <dbReference type="Proteomes" id="UP000308730"/>
    </source>
</evidence>
<accession>A0A4S4MZ61</accession>
<evidence type="ECO:0000256" key="2">
    <source>
        <dbReference type="SAM" id="Phobius"/>
    </source>
</evidence>